<comment type="caution">
    <text evidence="17">The sequence shown here is derived from an EMBL/GenBank/DDBJ whole genome shotgun (WGS) entry which is preliminary data.</text>
</comment>
<dbReference type="GO" id="GO:0006260">
    <property type="term" value="P:DNA replication"/>
    <property type="evidence" value="ECO:0007669"/>
    <property type="project" value="UniProtKB-KW"/>
</dbReference>
<keyword evidence="8 14" id="KW-0862">Zinc</keyword>
<gene>
    <name evidence="14 17" type="primary">ligA</name>
    <name evidence="17" type="ORF">DIZ78_08280</name>
</gene>
<dbReference type="PANTHER" id="PTHR23389:SF9">
    <property type="entry name" value="DNA LIGASE"/>
    <property type="match status" value="1"/>
</dbReference>
<feature type="binding site" evidence="14">
    <location>
        <begin position="34"/>
        <end position="38"/>
    </location>
    <ligand>
        <name>NAD(+)</name>
        <dbReference type="ChEBI" id="CHEBI:57540"/>
    </ligand>
</feature>
<dbReference type="NCBIfam" id="NF005932">
    <property type="entry name" value="PRK07956.1"/>
    <property type="match status" value="1"/>
</dbReference>
<dbReference type="EC" id="6.5.1.2" evidence="2 14"/>
<dbReference type="Gene3D" id="3.30.470.30">
    <property type="entry name" value="DNA ligase/mRNA capping enzyme"/>
    <property type="match status" value="1"/>
</dbReference>
<dbReference type="SUPFAM" id="SSF47781">
    <property type="entry name" value="RuvA domain 2-like"/>
    <property type="match status" value="1"/>
</dbReference>
<comment type="function">
    <text evidence="1 14">DNA ligase that catalyzes the formation of phosphodiester linkages between 5'-phosphoryl and 3'-hydroxyl groups in double-stranded DNA using NAD as a coenzyme and as the energy source for the reaction. It is essential for DNA replication and repair of damaged DNA.</text>
</comment>
<evidence type="ECO:0000256" key="1">
    <source>
        <dbReference type="ARBA" id="ARBA00004067"/>
    </source>
</evidence>
<feature type="binding site" evidence="14">
    <location>
        <position position="436"/>
    </location>
    <ligand>
        <name>Zn(2+)</name>
        <dbReference type="ChEBI" id="CHEBI:29105"/>
    </ligand>
</feature>
<feature type="binding site" evidence="14">
    <location>
        <position position="415"/>
    </location>
    <ligand>
        <name>Zn(2+)</name>
        <dbReference type="ChEBI" id="CHEBI:29105"/>
    </ligand>
</feature>
<evidence type="ECO:0000313" key="17">
    <source>
        <dbReference type="EMBL" id="RDH86405.1"/>
    </source>
</evidence>
<dbReference type="Gene3D" id="6.20.10.30">
    <property type="match status" value="1"/>
</dbReference>
<dbReference type="InterPro" id="IPR041663">
    <property type="entry name" value="DisA/LigA_HHH"/>
</dbReference>
<dbReference type="GO" id="GO:0005829">
    <property type="term" value="C:cytosol"/>
    <property type="evidence" value="ECO:0007669"/>
    <property type="project" value="TreeGrafter"/>
</dbReference>
<evidence type="ECO:0000256" key="4">
    <source>
        <dbReference type="ARBA" id="ARBA00022598"/>
    </source>
</evidence>
<dbReference type="CDD" id="cd00114">
    <property type="entry name" value="LIGANc"/>
    <property type="match status" value="1"/>
</dbReference>
<evidence type="ECO:0000259" key="16">
    <source>
        <dbReference type="PROSITE" id="PS50172"/>
    </source>
</evidence>
<feature type="binding site" evidence="14">
    <location>
        <position position="412"/>
    </location>
    <ligand>
        <name>Zn(2+)</name>
        <dbReference type="ChEBI" id="CHEBI:29105"/>
    </ligand>
</feature>
<feature type="binding site" evidence="14">
    <location>
        <position position="177"/>
    </location>
    <ligand>
        <name>NAD(+)</name>
        <dbReference type="ChEBI" id="CHEBI:57540"/>
    </ligand>
</feature>
<protein>
    <recommendedName>
        <fullName evidence="3 14">DNA ligase</fullName>
        <ecNumber evidence="2 14">6.5.1.2</ecNumber>
    </recommendedName>
    <alternativeName>
        <fullName evidence="14">Polydeoxyribonucleotide synthase [NAD(+)]</fullName>
    </alternativeName>
</protein>
<dbReference type="PIRSF" id="PIRSF001604">
    <property type="entry name" value="LigA"/>
    <property type="match status" value="1"/>
</dbReference>
<dbReference type="GO" id="GO:0003677">
    <property type="term" value="F:DNA binding"/>
    <property type="evidence" value="ECO:0007669"/>
    <property type="project" value="InterPro"/>
</dbReference>
<comment type="cofactor">
    <cofactor evidence="14">
        <name>Mg(2+)</name>
        <dbReference type="ChEBI" id="CHEBI:18420"/>
    </cofactor>
    <cofactor evidence="14">
        <name>Mn(2+)</name>
        <dbReference type="ChEBI" id="CHEBI:29035"/>
    </cofactor>
</comment>
<feature type="domain" description="BRCT" evidence="16">
    <location>
        <begin position="595"/>
        <end position="674"/>
    </location>
</feature>
<dbReference type="InterPro" id="IPR018239">
    <property type="entry name" value="DNA_ligase_AS"/>
</dbReference>
<dbReference type="CDD" id="cd17748">
    <property type="entry name" value="BRCT_DNA_ligase_like"/>
    <property type="match status" value="1"/>
</dbReference>
<dbReference type="InterPro" id="IPR004149">
    <property type="entry name" value="Znf_DNAligase_C4"/>
</dbReference>
<dbReference type="InterPro" id="IPR001357">
    <property type="entry name" value="BRCT_dom"/>
</dbReference>
<dbReference type="AlphaFoldDB" id="A0A370DNC1"/>
<comment type="similarity">
    <text evidence="13 14">Belongs to the NAD-dependent DNA ligase family. LigA subfamily.</text>
</comment>
<dbReference type="FunFam" id="2.40.50.140:FF:000012">
    <property type="entry name" value="DNA ligase"/>
    <property type="match status" value="1"/>
</dbReference>
<dbReference type="SMART" id="SM00292">
    <property type="entry name" value="BRCT"/>
    <property type="match status" value="1"/>
</dbReference>
<dbReference type="Gene3D" id="3.40.50.10190">
    <property type="entry name" value="BRCT domain"/>
    <property type="match status" value="1"/>
</dbReference>
<feature type="binding site" evidence="14">
    <location>
        <position position="117"/>
    </location>
    <ligand>
        <name>NAD(+)</name>
        <dbReference type="ChEBI" id="CHEBI:57540"/>
    </ligand>
</feature>
<dbReference type="FunFam" id="1.10.150.20:FF:000007">
    <property type="entry name" value="DNA ligase"/>
    <property type="match status" value="1"/>
</dbReference>
<feature type="active site" description="N6-AMP-lysine intermediate" evidence="14">
    <location>
        <position position="119"/>
    </location>
</feature>
<feature type="binding site" evidence="14">
    <location>
        <position position="294"/>
    </location>
    <ligand>
        <name>NAD(+)</name>
        <dbReference type="ChEBI" id="CHEBI:57540"/>
    </ligand>
</feature>
<dbReference type="HAMAP" id="MF_01588">
    <property type="entry name" value="DNA_ligase_A"/>
    <property type="match status" value="1"/>
</dbReference>
<dbReference type="SMART" id="SM00532">
    <property type="entry name" value="LIGANc"/>
    <property type="match status" value="1"/>
</dbReference>
<reference evidence="17 18" key="1">
    <citation type="journal article" date="2018" name="ISME J.">
        <title>Endosymbiont genomes yield clues of tubeworm success.</title>
        <authorList>
            <person name="Li Y."/>
            <person name="Liles M.R."/>
            <person name="Halanych K.M."/>
        </authorList>
    </citation>
    <scope>NUCLEOTIDE SEQUENCE [LARGE SCALE GENOMIC DNA]</scope>
    <source>
        <strain evidence="17">A1462</strain>
    </source>
</reference>
<keyword evidence="5 14" id="KW-0235">DNA replication</keyword>
<accession>A0A370DNC1</accession>
<dbReference type="InterPro" id="IPR013840">
    <property type="entry name" value="DNAligase_N"/>
</dbReference>
<dbReference type="Gene3D" id="1.10.150.20">
    <property type="entry name" value="5' to 3' exonuclease, C-terminal subdomain"/>
    <property type="match status" value="2"/>
</dbReference>
<keyword evidence="9 14" id="KW-0460">Magnesium</keyword>
<dbReference type="InterPro" id="IPR003583">
    <property type="entry name" value="Hlx-hairpin-Hlx_DNA-bd_motif"/>
</dbReference>
<dbReference type="Gene3D" id="1.10.287.610">
    <property type="entry name" value="Helix hairpin bin"/>
    <property type="match status" value="1"/>
</dbReference>
<dbReference type="FunFam" id="1.10.150.20:FF:000006">
    <property type="entry name" value="DNA ligase"/>
    <property type="match status" value="1"/>
</dbReference>
<evidence type="ECO:0000256" key="11">
    <source>
        <dbReference type="ARBA" id="ARBA00023204"/>
    </source>
</evidence>
<keyword evidence="6 14" id="KW-0479">Metal-binding</keyword>
<dbReference type="Gene3D" id="2.40.50.140">
    <property type="entry name" value="Nucleic acid-binding proteins"/>
    <property type="match status" value="1"/>
</dbReference>
<dbReference type="GO" id="GO:0006281">
    <property type="term" value="P:DNA repair"/>
    <property type="evidence" value="ECO:0007669"/>
    <property type="project" value="UniProtKB-KW"/>
</dbReference>
<comment type="caution">
    <text evidence="14">Lacks conserved residue(s) required for the propagation of feature annotation.</text>
</comment>
<evidence type="ECO:0000256" key="2">
    <source>
        <dbReference type="ARBA" id="ARBA00012722"/>
    </source>
</evidence>
<name>A0A370DNC1_9GAMM</name>
<dbReference type="Pfam" id="PF03120">
    <property type="entry name" value="OB_DNA_ligase"/>
    <property type="match status" value="1"/>
</dbReference>
<feature type="binding site" evidence="14">
    <location>
        <position position="318"/>
    </location>
    <ligand>
        <name>NAD(+)</name>
        <dbReference type="ChEBI" id="CHEBI:57540"/>
    </ligand>
</feature>
<dbReference type="SUPFAM" id="SSF50249">
    <property type="entry name" value="Nucleic acid-binding proteins"/>
    <property type="match status" value="1"/>
</dbReference>
<evidence type="ECO:0000256" key="15">
    <source>
        <dbReference type="RuleBase" id="RU000618"/>
    </source>
</evidence>
<evidence type="ECO:0000256" key="9">
    <source>
        <dbReference type="ARBA" id="ARBA00022842"/>
    </source>
</evidence>
<dbReference type="NCBIfam" id="TIGR00575">
    <property type="entry name" value="dnlj"/>
    <property type="match status" value="1"/>
</dbReference>
<dbReference type="SMART" id="SM00278">
    <property type="entry name" value="HhH1"/>
    <property type="match status" value="3"/>
</dbReference>
<dbReference type="Pfam" id="PF00533">
    <property type="entry name" value="BRCT"/>
    <property type="match status" value="1"/>
</dbReference>
<comment type="catalytic activity">
    <reaction evidence="12 14 15">
        <text>NAD(+) + (deoxyribonucleotide)n-3'-hydroxyl + 5'-phospho-(deoxyribonucleotide)m = (deoxyribonucleotide)n+m + AMP + beta-nicotinamide D-nucleotide.</text>
        <dbReference type="EC" id="6.5.1.2"/>
    </reaction>
</comment>
<dbReference type="FunFam" id="1.10.287.610:FF:000002">
    <property type="entry name" value="DNA ligase"/>
    <property type="match status" value="1"/>
</dbReference>
<dbReference type="SUPFAM" id="SSF56091">
    <property type="entry name" value="DNA ligase/mRNA capping enzyme, catalytic domain"/>
    <property type="match status" value="1"/>
</dbReference>
<dbReference type="Pfam" id="PF01653">
    <property type="entry name" value="DNA_ligase_aden"/>
    <property type="match status" value="1"/>
</dbReference>
<dbReference type="InterPro" id="IPR033136">
    <property type="entry name" value="DNA_ligase_CS"/>
</dbReference>
<dbReference type="InterPro" id="IPR004150">
    <property type="entry name" value="NAD_DNA_ligase_OB"/>
</dbReference>
<dbReference type="FunFam" id="3.30.470.30:FF:000001">
    <property type="entry name" value="DNA ligase"/>
    <property type="match status" value="1"/>
</dbReference>
<feature type="binding site" evidence="14">
    <location>
        <begin position="83"/>
        <end position="84"/>
    </location>
    <ligand>
        <name>NAD(+)</name>
        <dbReference type="ChEBI" id="CHEBI:57540"/>
    </ligand>
</feature>
<keyword evidence="14" id="KW-0464">Manganese</keyword>
<feature type="binding site" evidence="14">
    <location>
        <position position="140"/>
    </location>
    <ligand>
        <name>NAD(+)</name>
        <dbReference type="ChEBI" id="CHEBI:57540"/>
    </ligand>
</feature>
<keyword evidence="11 14" id="KW-0234">DNA repair</keyword>
<evidence type="ECO:0000256" key="13">
    <source>
        <dbReference type="ARBA" id="ARBA00060881"/>
    </source>
</evidence>
<dbReference type="PROSITE" id="PS50172">
    <property type="entry name" value="BRCT"/>
    <property type="match status" value="1"/>
</dbReference>
<dbReference type="Pfam" id="PF03119">
    <property type="entry name" value="DNA_ligase_ZBD"/>
    <property type="match status" value="1"/>
</dbReference>
<dbReference type="InterPro" id="IPR036420">
    <property type="entry name" value="BRCT_dom_sf"/>
</dbReference>
<evidence type="ECO:0000256" key="5">
    <source>
        <dbReference type="ARBA" id="ARBA00022705"/>
    </source>
</evidence>
<keyword evidence="18" id="KW-1185">Reference proteome</keyword>
<dbReference type="EMBL" id="QFXE01000010">
    <property type="protein sequence ID" value="RDH86405.1"/>
    <property type="molecule type" value="Genomic_DNA"/>
</dbReference>
<dbReference type="PROSITE" id="PS01056">
    <property type="entry name" value="DNA_LIGASE_N2"/>
    <property type="match status" value="1"/>
</dbReference>
<evidence type="ECO:0000256" key="12">
    <source>
        <dbReference type="ARBA" id="ARBA00034005"/>
    </source>
</evidence>
<evidence type="ECO:0000256" key="6">
    <source>
        <dbReference type="ARBA" id="ARBA00022723"/>
    </source>
</evidence>
<keyword evidence="4 14" id="KW-0436">Ligase</keyword>
<dbReference type="GO" id="GO:0046872">
    <property type="term" value="F:metal ion binding"/>
    <property type="evidence" value="ECO:0007669"/>
    <property type="project" value="UniProtKB-KW"/>
</dbReference>
<evidence type="ECO:0000313" key="18">
    <source>
        <dbReference type="Proteomes" id="UP000254771"/>
    </source>
</evidence>
<evidence type="ECO:0000256" key="10">
    <source>
        <dbReference type="ARBA" id="ARBA00023027"/>
    </source>
</evidence>
<keyword evidence="10 14" id="KW-0520">NAD</keyword>
<dbReference type="SUPFAM" id="SSF52113">
    <property type="entry name" value="BRCT domain"/>
    <property type="match status" value="1"/>
</dbReference>
<sequence length="674" mass="73921">MSVKEAASRIDKLRDEINLHNQRYYVYDDPQIPDSEYDRLMRELQSLETDFPDLITPESPTQRVGGAPLEGFDSVKHRVPMLSLDNAFDAAEMNEFDRRVHDRLELTDDESIAYVAEPKLDGLAVNLRYEQGRLVLAATRGDGASGEDVTSNVRTISSVPLRLLGTGYPALLEVRGEIFMPKAGFDALNEKARKADEKTFVNPRNAAAGSLRQLDPRITATRPLAFYCYGFGEIDPAPIGETHSDSILRLRQWGLPISQELQVVQGAQGCIDYYEKIAARRDDLEYDIDGVVYKVDRLSRQKSLGFVSRAPRWAIAYKFPAQEALTEVEAIEFQVGRTGAVTPVARLKPVFVGGVTVSNATLHNMDEVERKDVRVGDTVFVRRAGDVIPEVARVLTERRPAATSKVELPANCPVCGSDVVKPEGEAVARCSGGLYCPAQRKEALKHFASRKAMDIEGLGDKLVEQLVEAELVHDPADLFGLTLEQASGLERMAEKSAQNLLAALAKSRRTTLARFLYSLGIREVGEATALGLARHFGNLDAIEAADEEMLQETPDVGPIVASHIVTFFQQLHNREVIDRLRAAGVEWEEGVPEPTHDQPLEGKTIVLTGSLSRPRGEIKAELQVLGAKVTGSVSKKTDYLVAGAEAGSKLAKAEKLGVQVLDETGLDALLAQSD</sequence>
<dbReference type="InterPro" id="IPR001679">
    <property type="entry name" value="DNA_ligase"/>
</dbReference>
<proteinExistence type="inferred from homology"/>
<dbReference type="PROSITE" id="PS01055">
    <property type="entry name" value="DNA_LIGASE_N1"/>
    <property type="match status" value="1"/>
</dbReference>
<evidence type="ECO:0000256" key="3">
    <source>
        <dbReference type="ARBA" id="ARBA00013308"/>
    </source>
</evidence>
<dbReference type="GO" id="GO:0003911">
    <property type="term" value="F:DNA ligase (NAD+) activity"/>
    <property type="evidence" value="ECO:0007669"/>
    <property type="project" value="UniProtKB-UniRule"/>
</dbReference>
<organism evidence="17 18">
    <name type="scientific">endosymbiont of Escarpia spicata</name>
    <dbReference type="NCBI Taxonomy" id="2200908"/>
    <lineage>
        <taxon>Bacteria</taxon>
        <taxon>Pseudomonadati</taxon>
        <taxon>Pseudomonadota</taxon>
        <taxon>Gammaproteobacteria</taxon>
        <taxon>sulfur-oxidizing symbionts</taxon>
    </lineage>
</organism>
<dbReference type="Pfam" id="PF12826">
    <property type="entry name" value="HHH_2"/>
    <property type="match status" value="1"/>
</dbReference>
<dbReference type="InterPro" id="IPR010994">
    <property type="entry name" value="RuvA_2-like"/>
</dbReference>
<dbReference type="Proteomes" id="UP000254771">
    <property type="component" value="Unassembled WGS sequence"/>
</dbReference>
<dbReference type="Pfam" id="PF14520">
    <property type="entry name" value="HHH_5"/>
    <property type="match status" value="1"/>
</dbReference>
<evidence type="ECO:0000256" key="7">
    <source>
        <dbReference type="ARBA" id="ARBA00022763"/>
    </source>
</evidence>
<dbReference type="InterPro" id="IPR012340">
    <property type="entry name" value="NA-bd_OB-fold"/>
</dbReference>
<evidence type="ECO:0000256" key="8">
    <source>
        <dbReference type="ARBA" id="ARBA00022833"/>
    </source>
</evidence>
<dbReference type="InterPro" id="IPR013839">
    <property type="entry name" value="DNAligase_adenylation"/>
</dbReference>
<evidence type="ECO:0000256" key="14">
    <source>
        <dbReference type="HAMAP-Rule" id="MF_01588"/>
    </source>
</evidence>
<keyword evidence="7 14" id="KW-0227">DNA damage</keyword>
<dbReference type="PANTHER" id="PTHR23389">
    <property type="entry name" value="CHROMOSOME TRANSMISSION FIDELITY FACTOR 18"/>
    <property type="match status" value="1"/>
</dbReference>